<evidence type="ECO:0000256" key="1">
    <source>
        <dbReference type="ARBA" id="ARBA00000213"/>
    </source>
</evidence>
<dbReference type="Proteomes" id="UP000009168">
    <property type="component" value="Unassembled WGS sequence"/>
</dbReference>
<feature type="region of interest" description="Disordered" evidence="11">
    <location>
        <begin position="1"/>
        <end position="37"/>
    </location>
</feature>
<dbReference type="CDD" id="cd03362">
    <property type="entry name" value="TOPRIM_TopoIA_TopoIII"/>
    <property type="match status" value="1"/>
</dbReference>
<feature type="domain" description="Toprim" evidence="12">
    <location>
        <begin position="536"/>
        <end position="685"/>
    </location>
</feature>
<protein>
    <recommendedName>
        <fullName evidence="4">DNA topoisomerase</fullName>
        <ecNumber evidence="4">5.6.2.1</ecNumber>
    </recommendedName>
</protein>
<dbReference type="GO" id="GO:0046872">
    <property type="term" value="F:metal ion binding"/>
    <property type="evidence" value="ECO:0007669"/>
    <property type="project" value="UniProtKB-KW"/>
</dbReference>
<dbReference type="FunFam" id="3.40.50.140:FF:000003">
    <property type="entry name" value="DNA topoisomerase"/>
    <property type="match status" value="1"/>
</dbReference>
<dbReference type="Pfam" id="PF01131">
    <property type="entry name" value="Topoisom_bac"/>
    <property type="match status" value="1"/>
</dbReference>
<feature type="region of interest" description="Disordered" evidence="11">
    <location>
        <begin position="310"/>
        <end position="340"/>
    </location>
</feature>
<evidence type="ECO:0000313" key="15">
    <source>
        <dbReference type="Proteomes" id="UP000009168"/>
    </source>
</evidence>
<dbReference type="OrthoDB" id="430051at2759"/>
<dbReference type="SUPFAM" id="SSF56712">
    <property type="entry name" value="Prokaryotic type I DNA topoisomerase"/>
    <property type="match status" value="1"/>
</dbReference>
<evidence type="ECO:0000256" key="8">
    <source>
        <dbReference type="ARBA" id="ARBA00023125"/>
    </source>
</evidence>
<evidence type="ECO:0000256" key="5">
    <source>
        <dbReference type="ARBA" id="ARBA00022723"/>
    </source>
</evidence>
<proteinExistence type="inferred from homology"/>
<feature type="compositionally biased region" description="Basic and acidic residues" evidence="11">
    <location>
        <begin position="146"/>
        <end position="158"/>
    </location>
</feature>
<feature type="region of interest" description="Disordered" evidence="11">
    <location>
        <begin position="381"/>
        <end position="501"/>
    </location>
</feature>
<dbReference type="PROSITE" id="PS52039">
    <property type="entry name" value="TOPO_IA_2"/>
    <property type="match status" value="1"/>
</dbReference>
<dbReference type="GO" id="GO:0005634">
    <property type="term" value="C:nucleus"/>
    <property type="evidence" value="ECO:0007669"/>
    <property type="project" value="TreeGrafter"/>
</dbReference>
<dbReference type="GO" id="GO:0006281">
    <property type="term" value="P:DNA repair"/>
    <property type="evidence" value="ECO:0007669"/>
    <property type="project" value="TreeGrafter"/>
</dbReference>
<dbReference type="SMART" id="SM00493">
    <property type="entry name" value="TOPRIM"/>
    <property type="match status" value="1"/>
</dbReference>
<accession>Q24DD8</accession>
<keyword evidence="15" id="KW-1185">Reference proteome</keyword>
<dbReference type="HOGENOM" id="CLU_256103_0_0_1"/>
<comment type="similarity">
    <text evidence="3">Belongs to the type IA topoisomerase family.</text>
</comment>
<dbReference type="Gene3D" id="3.40.50.140">
    <property type="match status" value="1"/>
</dbReference>
<feature type="compositionally biased region" description="Polar residues" evidence="11">
    <location>
        <begin position="416"/>
        <end position="425"/>
    </location>
</feature>
<dbReference type="GeneID" id="7835491"/>
<gene>
    <name evidence="14" type="ORF">TTHERM_01262890</name>
</gene>
<feature type="compositionally biased region" description="Low complexity" evidence="11">
    <location>
        <begin position="381"/>
        <end position="403"/>
    </location>
</feature>
<feature type="compositionally biased region" description="Polar residues" evidence="11">
    <location>
        <begin position="133"/>
        <end position="145"/>
    </location>
</feature>
<dbReference type="CDD" id="cd00186">
    <property type="entry name" value="TOP1Ac"/>
    <property type="match status" value="1"/>
</dbReference>
<dbReference type="PRINTS" id="PR00417">
    <property type="entry name" value="PRTPISMRASEI"/>
</dbReference>
<dbReference type="SMART" id="SM00436">
    <property type="entry name" value="TOP1Bc"/>
    <property type="match status" value="1"/>
</dbReference>
<dbReference type="eggNOG" id="KOG1957">
    <property type="taxonomic scope" value="Eukaryota"/>
</dbReference>
<feature type="compositionally biased region" description="Polar residues" evidence="11">
    <location>
        <begin position="313"/>
        <end position="340"/>
    </location>
</feature>
<dbReference type="Pfam" id="PF01751">
    <property type="entry name" value="Toprim"/>
    <property type="match status" value="1"/>
</dbReference>
<keyword evidence="6" id="KW-0862">Zinc</keyword>
<dbReference type="Gene3D" id="1.10.290.10">
    <property type="entry name" value="Topoisomerase I, domain 4"/>
    <property type="match status" value="1"/>
</dbReference>
<dbReference type="InterPro" id="IPR006171">
    <property type="entry name" value="TOPRIM_dom"/>
</dbReference>
<dbReference type="GO" id="GO:0006265">
    <property type="term" value="P:DNA topological change"/>
    <property type="evidence" value="ECO:0007669"/>
    <property type="project" value="InterPro"/>
</dbReference>
<evidence type="ECO:0000256" key="9">
    <source>
        <dbReference type="ARBA" id="ARBA00023235"/>
    </source>
</evidence>
<keyword evidence="9" id="KW-0413">Isomerase</keyword>
<evidence type="ECO:0000259" key="13">
    <source>
        <dbReference type="PROSITE" id="PS52039"/>
    </source>
</evidence>
<name>Q24DD8_TETTS</name>
<evidence type="ECO:0000259" key="12">
    <source>
        <dbReference type="PROSITE" id="PS50880"/>
    </source>
</evidence>
<dbReference type="STRING" id="312017.Q24DD8"/>
<dbReference type="SMART" id="SM00437">
    <property type="entry name" value="TOP1Ac"/>
    <property type="match status" value="1"/>
</dbReference>
<evidence type="ECO:0000256" key="6">
    <source>
        <dbReference type="ARBA" id="ARBA00022833"/>
    </source>
</evidence>
<dbReference type="GO" id="GO:0006310">
    <property type="term" value="P:DNA recombination"/>
    <property type="evidence" value="ECO:0007669"/>
    <property type="project" value="TreeGrafter"/>
</dbReference>
<dbReference type="PROSITE" id="PS50880">
    <property type="entry name" value="TOPRIM"/>
    <property type="match status" value="1"/>
</dbReference>
<dbReference type="Gene3D" id="1.10.460.10">
    <property type="entry name" value="Topoisomerase I, domain 2"/>
    <property type="match status" value="1"/>
</dbReference>
<dbReference type="InterPro" id="IPR000380">
    <property type="entry name" value="Topo_IA"/>
</dbReference>
<feature type="coiled-coil region" evidence="10">
    <location>
        <begin position="234"/>
        <end position="261"/>
    </location>
</feature>
<dbReference type="InterPro" id="IPR003601">
    <property type="entry name" value="Topo_IA_2"/>
</dbReference>
<dbReference type="PANTHER" id="PTHR11390">
    <property type="entry name" value="PROKARYOTIC DNA TOPOISOMERASE"/>
    <property type="match status" value="1"/>
</dbReference>
<evidence type="ECO:0000256" key="3">
    <source>
        <dbReference type="ARBA" id="ARBA00009446"/>
    </source>
</evidence>
<comment type="catalytic activity">
    <reaction evidence="1">
        <text>ATP-independent breakage of single-stranded DNA, followed by passage and rejoining.</text>
        <dbReference type="EC" id="5.6.2.1"/>
    </reaction>
</comment>
<dbReference type="InterPro" id="IPR023405">
    <property type="entry name" value="Topo_IA_core_domain"/>
</dbReference>
<dbReference type="Gene3D" id="2.70.20.10">
    <property type="entry name" value="Topoisomerase I, domain 3"/>
    <property type="match status" value="1"/>
</dbReference>
<dbReference type="InParanoid" id="Q24DD8"/>
<keyword evidence="7" id="KW-0799">Topoisomerase</keyword>
<evidence type="ECO:0000256" key="2">
    <source>
        <dbReference type="ARBA" id="ARBA00001946"/>
    </source>
</evidence>
<feature type="compositionally biased region" description="Basic and acidic residues" evidence="11">
    <location>
        <begin position="484"/>
        <end position="501"/>
    </location>
</feature>
<evidence type="ECO:0000313" key="14">
    <source>
        <dbReference type="EMBL" id="EAS05803.2"/>
    </source>
</evidence>
<sequence length="1378" mass="160855">MSRQERDFPSLGSQIDESQQRQKKQQKQINYESNNKVTVNGMNDLLGFYYEGDNQQSQSSNYNNNQKNKQSQRNQDKQSNKQQYEKKENRNNQAAYERKDQNNQYEAKNSQQNYNSQYEAVQKSYQSKDDQQNNRYEQNSNTFTDKQQDSRNDNENRGNRNRGNRQNYNNSQKDQNENKQQQFQRMLKNDVDEYDDNDDEDQKRGNKYNTKGNQQKQQGDRYQQNYQQYEVKKVQEVYQQKNQYQEQNTKQNSNNNQQQNQNNNQVFVEKVIDNSNQSKVNQNNKNNQQKGKEEYVAKKTLQYQEQKVEYVQKQPNNTSSNNTKDIYVPKSSQDQQNQQTVYVPKSVVQQTQQEQVQKNEQQGKKNQKQNQVMYEEYIPAQQQNQAQQSSKSNQQQEQYQQNKQRNEYQKQEYVPKNQNNNNQQFVEKYEQKSAKTKYVTKDESQQQESYQRADNQQAQQQKQNDEESKQQDQRQGKLKGKTARQKEQEKQEVSNEWGTDPKKYINENQTFYLKEDAYYHYTQNKYNGQRRGGLQKVVMIAEKPSIAKSIADALSNNSSKSVKGYSKYLPVHEFEGQFKGNRVLFKVTSVAGHVYSLDFQKEYDQWNKVNPINLFSAKTIKVEANPSQGVVKHLEKEAQDASYLILWLDNDREGENICFEVKSICEAFMCKEQNTQQILRAKFSSLTKSDLVQAFKNVRDPPNMNESKAVDARQIIDLKIGAAFTRYQTLFFRNRYPELNENIISFGPCQTPTLGFCVEREDEIKNFKPRLYFRIRATFVTEDGMEVVSYCDKGHIYDQGESNKIFKDVLNQQHIQITQVSSDFGTKQRPEGLNTVQLLKIASSYLHMSPMETMHVAERLYLNGYITYPRTESTAYPKAFQFREILNSLQSDSDYGKFASNLLQDYKQPRSGVDMGDHPPITPTTNYPNSLGGDERKLYDYISKHFIASLSEDCKYKKITIQGSICNYNFIARGIQMVNKGFTEVQDHISLGENTIASNLQQGKQLKVTSINQEQEYTSAPGYITESELISLMEKNSIGTDASMATHIQNIVNRNYVQINGSNRSLVPTELGRSLVHGYQKIDPELVQPQIRSKIENMVDQIAKGNKQFADVINDSMRIFQAKYLTFVENILKIDSLFGQFCTTIEDTLESAKPFSKCGVCNRFMKIIEKAGKIICEKCDVSLFIPSNGKYRLAGEKKCPYDKYQVIFFTSLHTPNVSFEVCPKCYTESPNMESDQVTCSICTNEECKLSMNSRFLKECQICKMGDIVIEPQVAQKLAAMCNECWTQWSLPIQNKDLKVNKEKKCDKCQSQLISFKHIIKEDQPSDKEKEKQVKIIKFSKTDFVDVCLFCDAELKKECHTVEYCEPRKRRQQRRKKRQ</sequence>
<dbReference type="RefSeq" id="XP_001026048.2">
    <property type="nucleotide sequence ID" value="XM_001026048.2"/>
</dbReference>
<feature type="compositionally biased region" description="Low complexity" evidence="11">
    <location>
        <begin position="452"/>
        <end position="462"/>
    </location>
</feature>
<feature type="compositionally biased region" description="Polar residues" evidence="11">
    <location>
        <begin position="102"/>
        <end position="125"/>
    </location>
</feature>
<keyword evidence="5" id="KW-0479">Metal-binding</keyword>
<keyword evidence="8" id="KW-0238">DNA-binding</keyword>
<dbReference type="InterPro" id="IPR013826">
    <property type="entry name" value="Topo_IA_cen_sub3"/>
</dbReference>
<dbReference type="GO" id="GO:0003917">
    <property type="term" value="F:DNA topoisomerase type I (single strand cut, ATP-independent) activity"/>
    <property type="evidence" value="ECO:0007669"/>
    <property type="project" value="UniProtKB-EC"/>
</dbReference>
<dbReference type="KEGG" id="tet:TTHERM_01262890"/>
<dbReference type="InterPro" id="IPR013497">
    <property type="entry name" value="Topo_IA_cen"/>
</dbReference>
<feature type="region of interest" description="Disordered" evidence="11">
    <location>
        <begin position="52"/>
        <end position="222"/>
    </location>
</feature>
<dbReference type="EMBL" id="GG662329">
    <property type="protein sequence ID" value="EAS05803.2"/>
    <property type="molecule type" value="Genomic_DNA"/>
</dbReference>
<feature type="domain" description="Topo IA-type catalytic" evidence="13">
    <location>
        <begin position="703"/>
        <end position="1125"/>
    </location>
</feature>
<dbReference type="PROSITE" id="PS00396">
    <property type="entry name" value="TOPO_IA_1"/>
    <property type="match status" value="1"/>
</dbReference>
<dbReference type="InterPro" id="IPR013824">
    <property type="entry name" value="Topo_IA_cen_sub1"/>
</dbReference>
<keyword evidence="10" id="KW-0175">Coiled coil</keyword>
<dbReference type="Pfam" id="PF23546">
    <property type="entry name" value="Zn_ribbon_TOP3B"/>
    <property type="match status" value="1"/>
</dbReference>
<dbReference type="EC" id="5.6.2.1" evidence="4"/>
<dbReference type="PANTHER" id="PTHR11390:SF20">
    <property type="entry name" value="DNA TOPOISOMERASE 3-BETA-1"/>
    <property type="match status" value="1"/>
</dbReference>
<feature type="compositionally biased region" description="Basic and acidic residues" evidence="11">
    <location>
        <begin position="427"/>
        <end position="444"/>
    </location>
</feature>
<dbReference type="InterPro" id="IPR013825">
    <property type="entry name" value="Topo_IA_cen_sub2"/>
</dbReference>
<dbReference type="FunFam" id="1.10.290.10:FF:000003">
    <property type="entry name" value="DNA topoisomerase"/>
    <property type="match status" value="1"/>
</dbReference>
<evidence type="ECO:0000256" key="4">
    <source>
        <dbReference type="ARBA" id="ARBA00012891"/>
    </source>
</evidence>
<organism evidence="14 15">
    <name type="scientific">Tetrahymena thermophila (strain SB210)</name>
    <dbReference type="NCBI Taxonomy" id="312017"/>
    <lineage>
        <taxon>Eukaryota</taxon>
        <taxon>Sar</taxon>
        <taxon>Alveolata</taxon>
        <taxon>Ciliophora</taxon>
        <taxon>Intramacronucleata</taxon>
        <taxon>Oligohymenophorea</taxon>
        <taxon>Hymenostomatida</taxon>
        <taxon>Tetrahymenina</taxon>
        <taxon>Tetrahymenidae</taxon>
        <taxon>Tetrahymena</taxon>
    </lineage>
</organism>
<evidence type="ECO:0000256" key="7">
    <source>
        <dbReference type="ARBA" id="ARBA00023029"/>
    </source>
</evidence>
<dbReference type="InterPro" id="IPR003602">
    <property type="entry name" value="Topo_IA_DNA-bd_dom"/>
</dbReference>
<evidence type="ECO:0000256" key="11">
    <source>
        <dbReference type="SAM" id="MobiDB-lite"/>
    </source>
</evidence>
<dbReference type="InterPro" id="IPR056452">
    <property type="entry name" value="Zn_ribbon_TOP3B"/>
</dbReference>
<feature type="compositionally biased region" description="Basic and acidic residues" evidence="11">
    <location>
        <begin position="463"/>
        <end position="475"/>
    </location>
</feature>
<dbReference type="InterPro" id="IPR023406">
    <property type="entry name" value="Topo_IA_AS"/>
</dbReference>
<feature type="compositionally biased region" description="Low complexity" evidence="11">
    <location>
        <begin position="54"/>
        <end position="73"/>
    </location>
</feature>
<evidence type="ECO:0000256" key="10">
    <source>
        <dbReference type="SAM" id="Coils"/>
    </source>
</evidence>
<comment type="cofactor">
    <cofactor evidence="2">
        <name>Mg(2+)</name>
        <dbReference type="ChEBI" id="CHEBI:18420"/>
    </cofactor>
</comment>
<dbReference type="GO" id="GO:0003677">
    <property type="term" value="F:DNA binding"/>
    <property type="evidence" value="ECO:0007669"/>
    <property type="project" value="UniProtKB-KW"/>
</dbReference>
<reference evidence="15" key="1">
    <citation type="journal article" date="2006" name="PLoS Biol.">
        <title>Macronuclear genome sequence of the ciliate Tetrahymena thermophila, a model eukaryote.</title>
        <authorList>
            <person name="Eisen J.A."/>
            <person name="Coyne R.S."/>
            <person name="Wu M."/>
            <person name="Wu D."/>
            <person name="Thiagarajan M."/>
            <person name="Wortman J.R."/>
            <person name="Badger J.H."/>
            <person name="Ren Q."/>
            <person name="Amedeo P."/>
            <person name="Jones K.M."/>
            <person name="Tallon L.J."/>
            <person name="Delcher A.L."/>
            <person name="Salzberg S.L."/>
            <person name="Silva J.C."/>
            <person name="Haas B.J."/>
            <person name="Majoros W.H."/>
            <person name="Farzad M."/>
            <person name="Carlton J.M."/>
            <person name="Smith R.K. Jr."/>
            <person name="Garg J."/>
            <person name="Pearlman R.E."/>
            <person name="Karrer K.M."/>
            <person name="Sun L."/>
            <person name="Manning G."/>
            <person name="Elde N.C."/>
            <person name="Turkewitz A.P."/>
            <person name="Asai D.J."/>
            <person name="Wilkes D.E."/>
            <person name="Wang Y."/>
            <person name="Cai H."/>
            <person name="Collins K."/>
            <person name="Stewart B.A."/>
            <person name="Lee S.R."/>
            <person name="Wilamowska K."/>
            <person name="Weinberg Z."/>
            <person name="Ruzzo W.L."/>
            <person name="Wloga D."/>
            <person name="Gaertig J."/>
            <person name="Frankel J."/>
            <person name="Tsao C.-C."/>
            <person name="Gorovsky M.A."/>
            <person name="Keeling P.J."/>
            <person name="Waller R.F."/>
            <person name="Patron N.J."/>
            <person name="Cherry J.M."/>
            <person name="Stover N.A."/>
            <person name="Krieger C.J."/>
            <person name="del Toro C."/>
            <person name="Ryder H.F."/>
            <person name="Williamson S.C."/>
            <person name="Barbeau R.A."/>
            <person name="Hamilton E.P."/>
            <person name="Orias E."/>
        </authorList>
    </citation>
    <scope>NUCLEOTIDE SEQUENCE [LARGE SCALE GENOMIC DNA]</scope>
    <source>
        <strain evidence="15">SB210</strain>
    </source>
</reference>
<dbReference type="InterPro" id="IPR034144">
    <property type="entry name" value="TOPRIM_TopoIII"/>
</dbReference>
<feature type="compositionally biased region" description="Basic and acidic residues" evidence="11">
    <location>
        <begin position="74"/>
        <end position="101"/>
    </location>
</feature>